<protein>
    <submittedName>
        <fullName evidence="1">Uncharacterized protein</fullName>
    </submittedName>
</protein>
<name>A0ACB7SUB5_HYAAI</name>
<comment type="caution">
    <text evidence="1">The sequence shown here is derived from an EMBL/GenBank/DDBJ whole genome shotgun (WGS) entry which is preliminary data.</text>
</comment>
<evidence type="ECO:0000313" key="1">
    <source>
        <dbReference type="EMBL" id="KAH6937514.1"/>
    </source>
</evidence>
<evidence type="ECO:0000313" key="2">
    <source>
        <dbReference type="Proteomes" id="UP000821845"/>
    </source>
</evidence>
<dbReference type="Proteomes" id="UP000821845">
    <property type="component" value="Chromosome 2"/>
</dbReference>
<reference evidence="1" key="1">
    <citation type="submission" date="2020-05" db="EMBL/GenBank/DDBJ databases">
        <title>Large-scale comparative analyses of tick genomes elucidate their genetic diversity and vector capacities.</title>
        <authorList>
            <person name="Jia N."/>
            <person name="Wang J."/>
            <person name="Shi W."/>
            <person name="Du L."/>
            <person name="Sun Y."/>
            <person name="Zhan W."/>
            <person name="Jiang J."/>
            <person name="Wang Q."/>
            <person name="Zhang B."/>
            <person name="Ji P."/>
            <person name="Sakyi L.B."/>
            <person name="Cui X."/>
            <person name="Yuan T."/>
            <person name="Jiang B."/>
            <person name="Yang W."/>
            <person name="Lam T.T.-Y."/>
            <person name="Chang Q."/>
            <person name="Ding S."/>
            <person name="Wang X."/>
            <person name="Zhu J."/>
            <person name="Ruan X."/>
            <person name="Zhao L."/>
            <person name="Wei J."/>
            <person name="Que T."/>
            <person name="Du C."/>
            <person name="Cheng J."/>
            <person name="Dai P."/>
            <person name="Han X."/>
            <person name="Huang E."/>
            <person name="Gao Y."/>
            <person name="Liu J."/>
            <person name="Shao H."/>
            <person name="Ye R."/>
            <person name="Li L."/>
            <person name="Wei W."/>
            <person name="Wang X."/>
            <person name="Wang C."/>
            <person name="Yang T."/>
            <person name="Huo Q."/>
            <person name="Li W."/>
            <person name="Guo W."/>
            <person name="Chen H."/>
            <person name="Zhou L."/>
            <person name="Ni X."/>
            <person name="Tian J."/>
            <person name="Zhou Y."/>
            <person name="Sheng Y."/>
            <person name="Liu T."/>
            <person name="Pan Y."/>
            <person name="Xia L."/>
            <person name="Li J."/>
            <person name="Zhao F."/>
            <person name="Cao W."/>
        </authorList>
    </citation>
    <scope>NUCLEOTIDE SEQUENCE</scope>
    <source>
        <strain evidence="1">Hyas-2018</strain>
    </source>
</reference>
<gene>
    <name evidence="1" type="ORF">HPB50_000994</name>
</gene>
<dbReference type="EMBL" id="CM023482">
    <property type="protein sequence ID" value="KAH6937514.1"/>
    <property type="molecule type" value="Genomic_DNA"/>
</dbReference>
<organism evidence="1 2">
    <name type="scientific">Hyalomma asiaticum</name>
    <name type="common">Tick</name>
    <dbReference type="NCBI Taxonomy" id="266040"/>
    <lineage>
        <taxon>Eukaryota</taxon>
        <taxon>Metazoa</taxon>
        <taxon>Ecdysozoa</taxon>
        <taxon>Arthropoda</taxon>
        <taxon>Chelicerata</taxon>
        <taxon>Arachnida</taxon>
        <taxon>Acari</taxon>
        <taxon>Parasitiformes</taxon>
        <taxon>Ixodida</taxon>
        <taxon>Ixodoidea</taxon>
        <taxon>Ixodidae</taxon>
        <taxon>Hyalomminae</taxon>
        <taxon>Hyalomma</taxon>
    </lineage>
</organism>
<sequence>MSEFQDLFMLSDVAVQNQEPIANAETMFGLSDSVNLGSSMRNSQDAAATAWAGIRPDTACTTPRNPSPRDTNETRRPHDVSALAADVAESTGNSVPSNEVLLQNALLVMQSLAGALQNNAQAAPQNLEELASAAKRIQGDILAARAYRPPPSAAMSVEPRCAWNGGATAAEARRADASATFADEQVPRGWELSDRALDPYAYALRTAHDSPVRDAPRQEREAGTRPGVRHATERRSYDPPVRGEQRPGRRGFSGRCYQCGATGHIARECRRTPGQEQTRGSGNGRGRRSVAAAAKPPAKNSTNEARESRQQETPPLPRHIITATPGPRASYQRGPAACAASNLHAAATTTCPPGQAKEKASPAGSEEPWPNEAARVMMQKAARDQGFTNWLLQVATNNRSGGAHKGATRTTGLPKPAAEMAAIPEPAATTAPEARSEPGATTATTMASAASATAAGATAEAATTVPAVATEAAAMQVGLLATPTTEPTEAQEDMAWDTSCFLLLEDEVRFTRRAVSVVGGPS</sequence>
<accession>A0ACB7SUB5</accession>
<keyword evidence="2" id="KW-1185">Reference proteome</keyword>
<proteinExistence type="predicted"/>